<proteinExistence type="predicted"/>
<dbReference type="AlphaFoldDB" id="A0A1T3P3M1"/>
<evidence type="ECO:0000313" key="2">
    <source>
        <dbReference type="EMBL" id="OPC83604.1"/>
    </source>
</evidence>
<gene>
    <name evidence="2" type="ORF">B4N89_24045</name>
</gene>
<dbReference type="Proteomes" id="UP000190037">
    <property type="component" value="Unassembled WGS sequence"/>
</dbReference>
<feature type="compositionally biased region" description="Low complexity" evidence="1">
    <location>
        <begin position="34"/>
        <end position="71"/>
    </location>
</feature>
<sequence>MKWWRNPKLLAVLGTVLAVLVAVGLAHRDGPAGTGPATAEGAPVGAPVSPSAPASSAPAPAVPTHAAPASPRATKLSSAPRNVLPDLVGADLQEAWDGARRAGYRFVTSHDASGRGRRQFIFSSWKVCDQSPDPGPLDKGLRVELGVVRHDEKCPTGAAPTTEPKVVDGRMPNLVGRSVIVVRRGLRGAAHVDVDDLGGGRPVLIETHWVVCTQRPAEGQPVPDTVGVGVVKYGERCPD</sequence>
<organism evidence="2 3">
    <name type="scientific">Embleya scabrispora</name>
    <dbReference type="NCBI Taxonomy" id="159449"/>
    <lineage>
        <taxon>Bacteria</taxon>
        <taxon>Bacillati</taxon>
        <taxon>Actinomycetota</taxon>
        <taxon>Actinomycetes</taxon>
        <taxon>Kitasatosporales</taxon>
        <taxon>Streptomycetaceae</taxon>
        <taxon>Embleya</taxon>
    </lineage>
</organism>
<reference evidence="2 3" key="1">
    <citation type="submission" date="2017-03" db="EMBL/GenBank/DDBJ databases">
        <title>Draft genome sequence of Streptomyces scabrisporus NF3, endophyte isolated from Amphipterygium adstringens.</title>
        <authorList>
            <person name="Vazquez M."/>
            <person name="Ceapa C.D."/>
            <person name="Rodriguez Luna D."/>
            <person name="Sanchez Esquivel S."/>
        </authorList>
    </citation>
    <scope>NUCLEOTIDE SEQUENCE [LARGE SCALE GENOMIC DNA]</scope>
    <source>
        <strain evidence="2 3">NF3</strain>
    </source>
</reference>
<dbReference type="STRING" id="159449.B4N89_24045"/>
<keyword evidence="3" id="KW-1185">Reference proteome</keyword>
<dbReference type="OrthoDB" id="4335972at2"/>
<feature type="region of interest" description="Disordered" evidence="1">
    <location>
        <begin position="32"/>
        <end position="78"/>
    </location>
</feature>
<accession>A0A1T3P3M1</accession>
<dbReference type="EMBL" id="MWQN01000001">
    <property type="protein sequence ID" value="OPC83604.1"/>
    <property type="molecule type" value="Genomic_DNA"/>
</dbReference>
<protein>
    <recommendedName>
        <fullName evidence="4">PASTA domain-containing protein</fullName>
    </recommendedName>
</protein>
<comment type="caution">
    <text evidence="2">The sequence shown here is derived from an EMBL/GenBank/DDBJ whole genome shotgun (WGS) entry which is preliminary data.</text>
</comment>
<name>A0A1T3P3M1_9ACTN</name>
<evidence type="ECO:0008006" key="4">
    <source>
        <dbReference type="Google" id="ProtNLM"/>
    </source>
</evidence>
<dbReference type="RefSeq" id="WP_078977886.1">
    <property type="nucleotide sequence ID" value="NZ_MWQN01000001.1"/>
</dbReference>
<evidence type="ECO:0000256" key="1">
    <source>
        <dbReference type="SAM" id="MobiDB-lite"/>
    </source>
</evidence>
<evidence type="ECO:0000313" key="3">
    <source>
        <dbReference type="Proteomes" id="UP000190037"/>
    </source>
</evidence>